<reference evidence="1" key="1">
    <citation type="submission" date="2023-06" db="EMBL/GenBank/DDBJ databases">
        <title>Genomic of Agaribacillus aureum.</title>
        <authorList>
            <person name="Wang G."/>
        </authorList>
    </citation>
    <scope>NUCLEOTIDE SEQUENCE</scope>
    <source>
        <strain evidence="1">BMA12</strain>
    </source>
</reference>
<evidence type="ECO:0008006" key="3">
    <source>
        <dbReference type="Google" id="ProtNLM"/>
    </source>
</evidence>
<keyword evidence="2" id="KW-1185">Reference proteome</keyword>
<organism evidence="1 2">
    <name type="scientific">Agaribacillus aureus</name>
    <dbReference type="NCBI Taxonomy" id="3051825"/>
    <lineage>
        <taxon>Bacteria</taxon>
        <taxon>Pseudomonadati</taxon>
        <taxon>Bacteroidota</taxon>
        <taxon>Cytophagia</taxon>
        <taxon>Cytophagales</taxon>
        <taxon>Splendidivirgaceae</taxon>
        <taxon>Agaribacillus</taxon>
    </lineage>
</organism>
<dbReference type="RefSeq" id="WP_346756699.1">
    <property type="nucleotide sequence ID" value="NZ_JAUJEB010000001.1"/>
</dbReference>
<gene>
    <name evidence="1" type="ORF">QQ020_04865</name>
</gene>
<comment type="caution">
    <text evidence="1">The sequence shown here is derived from an EMBL/GenBank/DDBJ whole genome shotgun (WGS) entry which is preliminary data.</text>
</comment>
<proteinExistence type="predicted"/>
<dbReference type="EMBL" id="JAUJEB010000001">
    <property type="protein sequence ID" value="MDN5211365.1"/>
    <property type="molecule type" value="Genomic_DNA"/>
</dbReference>
<accession>A0ABT8L100</accession>
<protein>
    <recommendedName>
        <fullName evidence="3">Alpha-galactosidase</fullName>
    </recommendedName>
</protein>
<dbReference type="Proteomes" id="UP001172083">
    <property type="component" value="Unassembled WGS sequence"/>
</dbReference>
<name>A0ABT8L100_9BACT</name>
<sequence length="975" mass="110904">MKENMLIKVKKRYPNFTFQQLLFLLVLIFFNYHLTNAQTYQNKLKSLSIAQGPHVEGPQKDWLIKDPNINAGAFRNEKGNELIISNGIISRTFRLAPNAATVKLDNLVTGESLLRGVKPEAIVKINGINYEIGGLKGQPNYAFLKPEWLDEMHAAPSAMQFIGFEISEPEAPFEWKRVRPHAKGAEWPPKGVHLRMDYKLPQPQTLLASDDLLPSAYGRKELYKTDFKTLDKDWKITYSKAHERSSFENEGKIGEIYTPQNTSVYIEKPFNKTARIIEATFNTGTDKSKAYGPGIALAWPDKTIKFYLRPGGNAYDDGVPMFGLWDGQRENKAAGGRQVLDMSKPWTLRMRITDEAVFCEARPLGGDWVVVEKLEPFGTLPTSVRIGKTNGRGEGIDAQEAKGELVRMHVTQYASYGALDVNRSSELKEEDIRISVHYELYDGIPVMSKWITVENKGSQPISIDKFTSEIIAAVEYGAAVETRKFNVPKPNIHVETDYAFASFNVDDANHHAVRWEPDPEYKTQVNYLRLTPCLLKVGPEIGPAQVLDKGESFQSFRTFVMPFDSYDRERQGLALRRMYRTLAPWTTENPLMMHARFADWDRVKTAIDQSAEVGFEMVILTFGSGFNIEDDSEAYLAKMKQYADYAKSKGVEIGGYSLLASRRIGGGHDVVMPPGERPTFGNSPCIHSEWGQQYFKKLYNFYKKTGFALLEHDGSYPGDVCQANHHPGHKGLTDSRWNQYQTISQFYQWCRANGIYLNVPDYYYMTGSNKCGMGYREVNWSLPREQQVIHTRQNIYDGAWQKTPSMGWMFVPLTEYHGGGAAATIEPLNEHLNHYQKMIMSNLGGGVQACYRGPRLYDTEETKAMVKASVDWFKKHREVLEGDIIHLRRADGRDLDYWLNVNPNGEEKGLLMVFNPLTKDVTKKLRIPLYYTGLEDKVMVSVKDGKAKEYTIGRDYDVEIDVKVAAGSYTWILFK</sequence>
<evidence type="ECO:0000313" key="2">
    <source>
        <dbReference type="Proteomes" id="UP001172083"/>
    </source>
</evidence>
<evidence type="ECO:0000313" key="1">
    <source>
        <dbReference type="EMBL" id="MDN5211365.1"/>
    </source>
</evidence>
<dbReference type="InterPro" id="IPR038417">
    <property type="entry name" value="Alpga-gal_N_sf"/>
</dbReference>
<dbReference type="Gene3D" id="2.70.98.60">
    <property type="entry name" value="alpha-galactosidase from lactobacil brevis"/>
    <property type="match status" value="1"/>
</dbReference>